<evidence type="ECO:0000313" key="2">
    <source>
        <dbReference type="EMBL" id="KLV26019.1"/>
    </source>
</evidence>
<accession>A0A0J1IJ94</accession>
<protein>
    <recommendedName>
        <fullName evidence="4">DUF624 domain-containing protein</fullName>
    </recommendedName>
</protein>
<keyword evidence="1" id="KW-1133">Transmembrane helix</keyword>
<keyword evidence="1" id="KW-0812">Transmembrane</keyword>
<dbReference type="EMBL" id="LDPH01000011">
    <property type="protein sequence ID" value="KLV26019.1"/>
    <property type="molecule type" value="Genomic_DNA"/>
</dbReference>
<dbReference type="AlphaFoldDB" id="A0A0J1IJ94"/>
<dbReference type="OrthoDB" id="2941627at2"/>
<dbReference type="Proteomes" id="UP000036045">
    <property type="component" value="Unassembled WGS sequence"/>
</dbReference>
<evidence type="ECO:0000313" key="3">
    <source>
        <dbReference type="Proteomes" id="UP000036045"/>
    </source>
</evidence>
<evidence type="ECO:0008006" key="4">
    <source>
        <dbReference type="Google" id="ProtNLM"/>
    </source>
</evidence>
<organism evidence="2 3">
    <name type="scientific">Niallia circulans</name>
    <name type="common">Bacillus circulans</name>
    <dbReference type="NCBI Taxonomy" id="1397"/>
    <lineage>
        <taxon>Bacteria</taxon>
        <taxon>Bacillati</taxon>
        <taxon>Bacillota</taxon>
        <taxon>Bacilli</taxon>
        <taxon>Bacillales</taxon>
        <taxon>Bacillaceae</taxon>
        <taxon>Niallia</taxon>
    </lineage>
</organism>
<name>A0A0J1IJ94_NIACI</name>
<feature type="transmembrane region" description="Helical" evidence="1">
    <location>
        <begin position="20"/>
        <end position="43"/>
    </location>
</feature>
<dbReference type="GeneID" id="56351738"/>
<proteinExistence type="predicted"/>
<feature type="transmembrane region" description="Helical" evidence="1">
    <location>
        <begin position="105"/>
        <end position="126"/>
    </location>
</feature>
<sequence length="194" mass="22496">MNNKIILFINRVAQYTTAGYYFWMYLLRGGLVYGLVPAGIGLIHSIESIHNEVEYSIRISFEEAYQKHKGNKLLSFVVFLLTVASLLSVYYSIITASPVLGFFQFPLVFFTFFAWIYYIYCIYFLADPPKGKDDQKWLYAIAFDTCIRRFINSLIILATIIAISFLVRINLLVFIFFAPPLTIFLTKYIVPRPV</sequence>
<evidence type="ECO:0000256" key="1">
    <source>
        <dbReference type="SAM" id="Phobius"/>
    </source>
</evidence>
<keyword evidence="3" id="KW-1185">Reference proteome</keyword>
<feature type="transmembrane region" description="Helical" evidence="1">
    <location>
        <begin position="147"/>
        <end position="165"/>
    </location>
</feature>
<dbReference type="PATRIC" id="fig|1397.4.peg.742"/>
<gene>
    <name evidence="2" type="ORF">ABW02_13125</name>
</gene>
<keyword evidence="1" id="KW-0472">Membrane</keyword>
<comment type="caution">
    <text evidence="2">The sequence shown here is derived from an EMBL/GenBank/DDBJ whole genome shotgun (WGS) entry which is preliminary data.</text>
</comment>
<feature type="transmembrane region" description="Helical" evidence="1">
    <location>
        <begin position="73"/>
        <end position="93"/>
    </location>
</feature>
<reference evidence="2 3" key="1">
    <citation type="submission" date="2015-05" db="EMBL/GenBank/DDBJ databases">
        <title>Whole genome sequence and identification of bacterial endophytes from Costus igneus.</title>
        <authorList>
            <person name="Lee Y.P."/>
            <person name="Gan H.M."/>
            <person name="Eng W."/>
            <person name="Wheatley M.S."/>
            <person name="Caraballo A."/>
            <person name="Polter S."/>
            <person name="Savka M.A."/>
            <person name="Hudson A.O."/>
        </authorList>
    </citation>
    <scope>NUCLEOTIDE SEQUENCE [LARGE SCALE GENOMIC DNA]</scope>
    <source>
        <strain evidence="2 3">RIT379</strain>
    </source>
</reference>
<dbReference type="RefSeq" id="WP_047942623.1">
    <property type="nucleotide sequence ID" value="NZ_CP053989.1"/>
</dbReference>